<name>A0ABV2L5R6_9HYPH</name>
<dbReference type="Pfam" id="PF17782">
    <property type="entry name" value="WHD_DprA"/>
    <property type="match status" value="1"/>
</dbReference>
<proteinExistence type="predicted"/>
<evidence type="ECO:0000313" key="3">
    <source>
        <dbReference type="Proteomes" id="UP001549145"/>
    </source>
</evidence>
<gene>
    <name evidence="2" type="ORF">ABID43_002262</name>
</gene>
<dbReference type="EMBL" id="JBEPMM010000005">
    <property type="protein sequence ID" value="MET3692722.1"/>
    <property type="molecule type" value="Genomic_DNA"/>
</dbReference>
<evidence type="ECO:0000313" key="2">
    <source>
        <dbReference type="EMBL" id="MET3692722.1"/>
    </source>
</evidence>
<sequence length="71" mass="7489">MPPLLPEAPETAEPADDRARLIGFLSPTPIGTDELARAAGLSVRVVQTTLLELELDGRIERHGSGTVSLLG</sequence>
<protein>
    <submittedName>
        <fullName evidence="2">Rossmann fold nucleotide-binding protein DprA/Smf involved in DNA uptake</fullName>
    </submittedName>
</protein>
<evidence type="ECO:0000259" key="1">
    <source>
        <dbReference type="Pfam" id="PF17782"/>
    </source>
</evidence>
<dbReference type="Proteomes" id="UP001549145">
    <property type="component" value="Unassembled WGS sequence"/>
</dbReference>
<reference evidence="2 3" key="1">
    <citation type="submission" date="2024-06" db="EMBL/GenBank/DDBJ databases">
        <title>Genomic Encyclopedia of Type Strains, Phase IV (KMG-IV): sequencing the most valuable type-strain genomes for metagenomic binning, comparative biology and taxonomic classification.</title>
        <authorList>
            <person name="Goeker M."/>
        </authorList>
    </citation>
    <scope>NUCLEOTIDE SEQUENCE [LARGE SCALE GENOMIC DNA]</scope>
    <source>
        <strain evidence="2 3">DSM 21331</strain>
    </source>
</reference>
<comment type="caution">
    <text evidence="2">The sequence shown here is derived from an EMBL/GenBank/DDBJ whole genome shotgun (WGS) entry which is preliminary data.</text>
</comment>
<feature type="domain" description="DprA winged helix" evidence="1">
    <location>
        <begin position="6"/>
        <end position="63"/>
    </location>
</feature>
<keyword evidence="3" id="KW-1185">Reference proteome</keyword>
<dbReference type="InterPro" id="IPR036388">
    <property type="entry name" value="WH-like_DNA-bd_sf"/>
</dbReference>
<organism evidence="2 3">
    <name type="scientific">Methylobacterium goesingense</name>
    <dbReference type="NCBI Taxonomy" id="243690"/>
    <lineage>
        <taxon>Bacteria</taxon>
        <taxon>Pseudomonadati</taxon>
        <taxon>Pseudomonadota</taxon>
        <taxon>Alphaproteobacteria</taxon>
        <taxon>Hyphomicrobiales</taxon>
        <taxon>Methylobacteriaceae</taxon>
        <taxon>Methylobacterium</taxon>
    </lineage>
</organism>
<dbReference type="InterPro" id="IPR041614">
    <property type="entry name" value="DprA_WH"/>
</dbReference>
<dbReference type="Gene3D" id="1.10.10.10">
    <property type="entry name" value="Winged helix-like DNA-binding domain superfamily/Winged helix DNA-binding domain"/>
    <property type="match status" value="1"/>
</dbReference>
<accession>A0ABV2L5R6</accession>